<evidence type="ECO:0000259" key="4">
    <source>
        <dbReference type="SMART" id="SM00382"/>
    </source>
</evidence>
<proteinExistence type="inferred from homology"/>
<keyword evidence="3" id="KW-0067">ATP-binding</keyword>
<dbReference type="EMBL" id="JLXW01000010">
    <property type="protein sequence ID" value="KBZ61231.1"/>
    <property type="molecule type" value="Genomic_DNA"/>
</dbReference>
<evidence type="ECO:0000313" key="5">
    <source>
        <dbReference type="EMBL" id="KBZ61231.1"/>
    </source>
</evidence>
<reference evidence="5 6" key="1">
    <citation type="submission" date="2014-04" db="EMBL/GenBank/DDBJ databases">
        <title>The Genome Sequence of Mycobacterium tuberculosis TKK-01-0051.</title>
        <authorList>
            <consortium name="The Broad Institute Genomics Platform"/>
            <consortium name="The Broad Institute Genome Sequencing Center for Infectious Disease"/>
            <person name="Earl A.M."/>
            <person name="Cohen K."/>
            <person name="Pym A."/>
            <person name="Bishai W."/>
            <person name="Maharaj K."/>
            <person name="Desjardins C."/>
            <person name="Abeel T."/>
            <person name="Young S."/>
            <person name="Zeng Q."/>
            <person name="Gargeya S."/>
            <person name="Abouelleil A."/>
            <person name="Alvarado L."/>
            <person name="Chapman S.B."/>
            <person name="Gainer-Dewar J."/>
            <person name="Goldberg J."/>
            <person name="Griggs A."/>
            <person name="Gujja S."/>
            <person name="Hansen M."/>
            <person name="Howarth C."/>
            <person name="Imamovic A."/>
            <person name="Larimer J."/>
            <person name="Murphy C."/>
            <person name="Naylor J."/>
            <person name="Pearson M."/>
            <person name="Poon T.W."/>
            <person name="Priest M."/>
            <person name="Roberts A."/>
            <person name="Saif S."/>
            <person name="Shea T."/>
            <person name="Sykes S."/>
            <person name="Wortman J."/>
            <person name="Nusbaum C."/>
            <person name="Birren B."/>
        </authorList>
    </citation>
    <scope>NUCLEOTIDE SEQUENCE [LARGE SCALE GENOMIC DNA]</scope>
    <source>
        <strain evidence="5 6">TKK-01-0051</strain>
    </source>
</reference>
<dbReference type="PANTHER" id="PTHR23073">
    <property type="entry name" value="26S PROTEASOME REGULATORY SUBUNIT"/>
    <property type="match status" value="1"/>
</dbReference>
<dbReference type="CDD" id="cd19481">
    <property type="entry name" value="RecA-like_protease"/>
    <property type="match status" value="1"/>
</dbReference>
<evidence type="ECO:0000313" key="6">
    <source>
        <dbReference type="Proteomes" id="UP000025947"/>
    </source>
</evidence>
<dbReference type="SMART" id="SM00382">
    <property type="entry name" value="AAA"/>
    <property type="match status" value="1"/>
</dbReference>
<comment type="similarity">
    <text evidence="1">Belongs to the AAA ATPase family.</text>
</comment>
<organism evidence="5 6">
    <name type="scientific">Mycobacterium [tuberculosis] TKK-01-0051</name>
    <dbReference type="NCBI Taxonomy" id="1324261"/>
    <lineage>
        <taxon>Bacteria</taxon>
        <taxon>Bacillati</taxon>
        <taxon>Actinomycetota</taxon>
        <taxon>Actinomycetes</taxon>
        <taxon>Mycobacteriales</taxon>
        <taxon>Mycobacteriaceae</taxon>
        <taxon>Mycobacterium</taxon>
        <taxon>Mycobacterium avium complex (MAC)</taxon>
    </lineage>
</organism>
<dbReference type="InterPro" id="IPR027417">
    <property type="entry name" value="P-loop_NTPase"/>
</dbReference>
<dbReference type="HOGENOM" id="CLU_646923_0_0_11"/>
<dbReference type="Gene3D" id="3.40.50.300">
    <property type="entry name" value="P-loop containing nucleotide triphosphate hydrolases"/>
    <property type="match status" value="1"/>
</dbReference>
<dbReference type="GO" id="GO:0005524">
    <property type="term" value="F:ATP binding"/>
    <property type="evidence" value="ECO:0007669"/>
    <property type="project" value="UniProtKB-KW"/>
</dbReference>
<gene>
    <name evidence="5" type="ORF">K875_04182</name>
</gene>
<evidence type="ECO:0000256" key="2">
    <source>
        <dbReference type="ARBA" id="ARBA00022741"/>
    </source>
</evidence>
<accession>A0A051TXZ3</accession>
<dbReference type="PATRIC" id="fig|1324261.3.peg.4225"/>
<name>A0A051TXZ3_9MYCO</name>
<keyword evidence="6" id="KW-1185">Reference proteome</keyword>
<dbReference type="InterPro" id="IPR003593">
    <property type="entry name" value="AAA+_ATPase"/>
</dbReference>
<sequence length="500" mass="53368">MHGKANQRRWKTKLTTSLGSAILCGCPFPEMTNEAMNQTDDALTDVTAEHAGGANAHRRPITDVNAWLEGLEHGVRPALRALGELLVGATERDTAERAESAEQFTARCLGVADCGHLLDEERALNPVSRLTFALALAEWIEEHTPVCEVGPGEHTNPPKWTQTEIGGLRYRHPLCVRVHFPAGTLLADSGCVIALEGRQSMLRSAEVSACVTPDQQVGARAVLDRLAERANQLNPYRGRAVRATYTAGLTLAIIELPCTVTRENVIVGDQVWAEIDLGVRAVRDRHELLNAHRLGARRGVLLCGPPGTGKSAVSAVVSREVVGEFTVIYVEAKAGIQLLGAVVQEAQRLGGPVLLVLEDVDLWCRDRATGDAGLSELLAAMDIGPDARILTLASTNDAATLDKAAIRTGRFDSIVEVGYPDHADAARILAALIGDLPGGQAVDTAAVAVALPENTSGSDIREIVRRAVLAAVDGNISTATLLSEVGSRRYRPTISEGMYL</sequence>
<evidence type="ECO:0000256" key="1">
    <source>
        <dbReference type="ARBA" id="ARBA00006914"/>
    </source>
</evidence>
<dbReference type="GO" id="GO:0016887">
    <property type="term" value="F:ATP hydrolysis activity"/>
    <property type="evidence" value="ECO:0007669"/>
    <property type="project" value="InterPro"/>
</dbReference>
<dbReference type="Proteomes" id="UP000025947">
    <property type="component" value="Unassembled WGS sequence"/>
</dbReference>
<dbReference type="Pfam" id="PF00004">
    <property type="entry name" value="AAA"/>
    <property type="match status" value="1"/>
</dbReference>
<feature type="domain" description="AAA+ ATPase" evidence="4">
    <location>
        <begin position="296"/>
        <end position="421"/>
    </location>
</feature>
<dbReference type="InterPro" id="IPR003959">
    <property type="entry name" value="ATPase_AAA_core"/>
</dbReference>
<keyword evidence="2" id="KW-0547">Nucleotide-binding</keyword>
<evidence type="ECO:0000256" key="3">
    <source>
        <dbReference type="ARBA" id="ARBA00022840"/>
    </source>
</evidence>
<dbReference type="Gene3D" id="1.10.8.60">
    <property type="match status" value="1"/>
</dbReference>
<dbReference type="PROSITE" id="PS51257">
    <property type="entry name" value="PROKAR_LIPOPROTEIN"/>
    <property type="match status" value="1"/>
</dbReference>
<protein>
    <recommendedName>
        <fullName evidence="4">AAA+ ATPase domain-containing protein</fullName>
    </recommendedName>
</protein>
<comment type="caution">
    <text evidence="5">The sequence shown here is derived from an EMBL/GenBank/DDBJ whole genome shotgun (WGS) entry which is preliminary data.</text>
</comment>
<dbReference type="AlphaFoldDB" id="A0A051TXZ3"/>
<dbReference type="InterPro" id="IPR050221">
    <property type="entry name" value="26S_Proteasome_ATPase"/>
</dbReference>
<dbReference type="SUPFAM" id="SSF52540">
    <property type="entry name" value="P-loop containing nucleoside triphosphate hydrolases"/>
    <property type="match status" value="1"/>
</dbReference>